<name>A0A1W2ELG8_9BACT</name>
<organism evidence="1 2">
    <name type="scientific">Desulfocicer vacuolatum DSM 3385</name>
    <dbReference type="NCBI Taxonomy" id="1121400"/>
    <lineage>
        <taxon>Bacteria</taxon>
        <taxon>Pseudomonadati</taxon>
        <taxon>Thermodesulfobacteriota</taxon>
        <taxon>Desulfobacteria</taxon>
        <taxon>Desulfobacterales</taxon>
        <taxon>Desulfobacteraceae</taxon>
        <taxon>Desulfocicer</taxon>
    </lineage>
</organism>
<proteinExistence type="predicted"/>
<dbReference type="InterPro" id="IPR029058">
    <property type="entry name" value="AB_hydrolase_fold"/>
</dbReference>
<accession>A0A1W2ELG8</accession>
<dbReference type="RefSeq" id="WP_084071645.1">
    <property type="nucleotide sequence ID" value="NZ_FWXY01000035.1"/>
</dbReference>
<protein>
    <recommendedName>
        <fullName evidence="3">Metal transporter</fullName>
    </recommendedName>
</protein>
<dbReference type="AlphaFoldDB" id="A0A1W2ELG8"/>
<dbReference type="SUPFAM" id="SSF53474">
    <property type="entry name" value="alpha/beta-Hydrolases"/>
    <property type="match status" value="1"/>
</dbReference>
<evidence type="ECO:0000313" key="1">
    <source>
        <dbReference type="EMBL" id="SMD10557.1"/>
    </source>
</evidence>
<evidence type="ECO:0008006" key="3">
    <source>
        <dbReference type="Google" id="ProtNLM"/>
    </source>
</evidence>
<keyword evidence="2" id="KW-1185">Reference proteome</keyword>
<dbReference type="EMBL" id="FWXY01000035">
    <property type="protein sequence ID" value="SMD10557.1"/>
    <property type="molecule type" value="Genomic_DNA"/>
</dbReference>
<dbReference type="STRING" id="1121400.SAMN02746065_1357"/>
<sequence length="507" mass="57815">MENLFKKIENDSKFFIEQMIAAQNLFAGFARYNNDFILPYLISTAYFSKAELSKLNMESPGEQWNAYVDLLKFNLNLLGKYFSGSMRAMDECLKKELENYIIAFCNSFSQSKGEKLDVFFARQFDMISGVGKNLPKAIKEIEPEYGFHFERRENPLFAETDRFFLYRIEPSDKKIKVNEKGKPIIVIPPFVLGANILSFLPGEKKSYIHCYANQGIPTYIRIMKDINITPAFQTMTMEDDAMDTRYFCEKVMETHGKKVTLNGYCQGGYTAVCNILSNELDHVVDALITCVAPMDGTKSKGLGDFLNSLPPRFNDLLYGTKTLPNGNKVADGQLMGWVYKLKSIEDQAPVVSFLRDMFMVAQMEKHSKTISKTAAALNYWLQNERADIPLSITEMSFASYNIPVTAEGTLPVKIFDRKLNFKGIEEKKIPWLLCYGEDDDLVEKETALAPLDHIDIEVTPFPKGHVAIATSWSHPESAFALHKRFGQNKEYRGPVRFQMDLNEAMDK</sequence>
<dbReference type="Proteomes" id="UP000192418">
    <property type="component" value="Unassembled WGS sequence"/>
</dbReference>
<dbReference type="Gene3D" id="3.40.50.1820">
    <property type="entry name" value="alpha/beta hydrolase"/>
    <property type="match status" value="1"/>
</dbReference>
<reference evidence="1 2" key="1">
    <citation type="submission" date="2017-04" db="EMBL/GenBank/DDBJ databases">
        <authorList>
            <person name="Afonso C.L."/>
            <person name="Miller P.J."/>
            <person name="Scott M.A."/>
            <person name="Spackman E."/>
            <person name="Goraichik I."/>
            <person name="Dimitrov K.M."/>
            <person name="Suarez D.L."/>
            <person name="Swayne D.E."/>
        </authorList>
    </citation>
    <scope>NUCLEOTIDE SEQUENCE [LARGE SCALE GENOMIC DNA]</scope>
    <source>
        <strain evidence="1 2">DSM 3385</strain>
    </source>
</reference>
<gene>
    <name evidence="1" type="ORF">SAMN02746065_1357</name>
</gene>
<dbReference type="OrthoDB" id="5412283at2"/>
<evidence type="ECO:0000313" key="2">
    <source>
        <dbReference type="Proteomes" id="UP000192418"/>
    </source>
</evidence>